<reference evidence="1 2" key="1">
    <citation type="journal article" date="2016" name="Antonie Van Leeuwenhoek">
        <title>Denitratimonas tolerans gen. nov., sp. nov., a denitrifying bacterium isolated from a bioreactor for tannery wastewater treatment.</title>
        <authorList>
            <person name="Han S.I."/>
            <person name="Kim J.O."/>
            <person name="Lee Y.R."/>
            <person name="Ekpeghere K.I."/>
            <person name="Koh S.C."/>
            <person name="Whang K.S."/>
        </authorList>
    </citation>
    <scope>NUCLEOTIDE SEQUENCE [LARGE SCALE GENOMIC DNA]</scope>
    <source>
        <strain evidence="1 2">KACC 17565</strain>
    </source>
</reference>
<proteinExistence type="predicted"/>
<evidence type="ECO:0000313" key="1">
    <source>
        <dbReference type="EMBL" id="MEJ1250577.1"/>
    </source>
</evidence>
<dbReference type="AlphaFoldDB" id="A0AAW9RAF6"/>
<organism evidence="1 2">
    <name type="scientific">Denitratimonas tolerans</name>
    <dbReference type="NCBI Taxonomy" id="1338420"/>
    <lineage>
        <taxon>Bacteria</taxon>
        <taxon>Pseudomonadati</taxon>
        <taxon>Pseudomonadota</taxon>
        <taxon>Gammaproteobacteria</taxon>
        <taxon>Lysobacterales</taxon>
        <taxon>Lysobacteraceae</taxon>
        <taxon>Denitratimonas</taxon>
    </lineage>
</organism>
<dbReference type="RefSeq" id="WP_337336280.1">
    <property type="nucleotide sequence ID" value="NZ_JBBDHC010000024.1"/>
</dbReference>
<accession>A0AAW9RAF6</accession>
<sequence length="163" mass="17908">MISKIVATENAQAALKGIMIGAYLDEIRAHSIQATLRFFSDQVCAGKRVTVDLVLTCEARVISNNLSVGDGEEDFFSERARFLSRAYGLIGKEIVDINLQDNGALTIKTETSSILLWLSSDDLGDDDWVWKVEHEEDTNLVTGGANPIYCMPEGDGVHFYFGG</sequence>
<keyword evidence="2" id="KW-1185">Reference proteome</keyword>
<evidence type="ECO:0000313" key="2">
    <source>
        <dbReference type="Proteomes" id="UP001364472"/>
    </source>
</evidence>
<comment type="caution">
    <text evidence="1">The sequence shown here is derived from an EMBL/GenBank/DDBJ whole genome shotgun (WGS) entry which is preliminary data.</text>
</comment>
<name>A0AAW9RAF6_9GAMM</name>
<gene>
    <name evidence="1" type="ORF">WB794_12960</name>
</gene>
<protein>
    <submittedName>
        <fullName evidence="1">Uncharacterized protein</fullName>
    </submittedName>
</protein>
<dbReference type="EMBL" id="JBBDHC010000024">
    <property type="protein sequence ID" value="MEJ1250577.1"/>
    <property type="molecule type" value="Genomic_DNA"/>
</dbReference>
<dbReference type="Proteomes" id="UP001364472">
    <property type="component" value="Unassembled WGS sequence"/>
</dbReference>